<feature type="transmembrane region" description="Helical" evidence="6">
    <location>
        <begin position="21"/>
        <end position="43"/>
    </location>
</feature>
<evidence type="ECO:0000256" key="6">
    <source>
        <dbReference type="SAM" id="Phobius"/>
    </source>
</evidence>
<evidence type="ECO:0000256" key="5">
    <source>
        <dbReference type="ARBA" id="ARBA00023136"/>
    </source>
</evidence>
<feature type="transmembrane region" description="Helical" evidence="6">
    <location>
        <begin position="351"/>
        <end position="372"/>
    </location>
</feature>
<sequence>MSAARSGAAEMSFGLRLLDRYLLRLLIWPLLGCLGVTVVALLLERILRLLDELSQSSARFGYVTQLAANLTPHYLGLALPVAFFVALFIVIARLSDGSEIDALLASGQSLERIAAPFLAVGVALSIFSFVVFGYLQPYSRYTFRAVMHAAVNAGWNGRLAGGAFIDDKGSLMTADSADMSGQRLTHVFIRRLDPRGHEEIITAATADLKMDPAGKTVTMDLRNGRRIGIDVNGAYRNLAFTSLTTQTPLAAAAALLRDRGGDERELTMGELSQQARSAHPVVSKGTLMGEYYGRLARAAFLPFLPLLAFPLGLAAKRGNRAPSLIMAGLLLLAFQHALLLGQGLAKSGKLAPFPAIWIPFAIFAGLGVWLFVGSRTRPGDTPVSRLVRRINNLVARMVRALPQPKKRKAA</sequence>
<feature type="transmembrane region" description="Helical" evidence="6">
    <location>
        <begin position="113"/>
        <end position="135"/>
    </location>
</feature>
<comment type="caution">
    <text evidence="7">The sequence shown here is derived from an EMBL/GenBank/DDBJ whole genome shotgun (WGS) entry which is preliminary data.</text>
</comment>
<gene>
    <name evidence="7" type="ORF">OR37_02284</name>
</gene>
<keyword evidence="5 6" id="KW-0472">Membrane</keyword>
<organism evidence="7 8">
    <name type="scientific">Caulobacter vibrioides OR37</name>
    <dbReference type="NCBI Taxonomy" id="1292034"/>
    <lineage>
        <taxon>Bacteria</taxon>
        <taxon>Pseudomonadati</taxon>
        <taxon>Pseudomonadota</taxon>
        <taxon>Alphaproteobacteria</taxon>
        <taxon>Caulobacterales</taxon>
        <taxon>Caulobacteraceae</taxon>
        <taxon>Caulobacter</taxon>
    </lineage>
</organism>
<name>R0EL61_CAUVI</name>
<dbReference type="STRING" id="1292034.OR37_02284"/>
<dbReference type="eggNOG" id="COG0795">
    <property type="taxonomic scope" value="Bacteria"/>
</dbReference>
<evidence type="ECO:0000256" key="3">
    <source>
        <dbReference type="ARBA" id="ARBA00022692"/>
    </source>
</evidence>
<feature type="transmembrane region" description="Helical" evidence="6">
    <location>
        <begin position="74"/>
        <end position="92"/>
    </location>
</feature>
<feature type="transmembrane region" description="Helical" evidence="6">
    <location>
        <begin position="295"/>
        <end position="315"/>
    </location>
</feature>
<dbReference type="Pfam" id="PF03739">
    <property type="entry name" value="LptF_LptG"/>
    <property type="match status" value="1"/>
</dbReference>
<dbReference type="InterPro" id="IPR005495">
    <property type="entry name" value="LptG/LptF_permease"/>
</dbReference>
<dbReference type="EMBL" id="APMP01000012">
    <property type="protein sequence ID" value="ENZ81857.1"/>
    <property type="molecule type" value="Genomic_DNA"/>
</dbReference>
<comment type="subcellular location">
    <subcellularLocation>
        <location evidence="1">Cell membrane</location>
        <topology evidence="1">Multi-pass membrane protein</topology>
    </subcellularLocation>
</comment>
<keyword evidence="8" id="KW-1185">Reference proteome</keyword>
<evidence type="ECO:0000256" key="1">
    <source>
        <dbReference type="ARBA" id="ARBA00004651"/>
    </source>
</evidence>
<dbReference type="AlphaFoldDB" id="R0EL61"/>
<dbReference type="GO" id="GO:0015920">
    <property type="term" value="P:lipopolysaccharide transport"/>
    <property type="evidence" value="ECO:0007669"/>
    <property type="project" value="TreeGrafter"/>
</dbReference>
<protein>
    <submittedName>
        <fullName evidence="7">Putative permease</fullName>
    </submittedName>
</protein>
<evidence type="ECO:0000256" key="4">
    <source>
        <dbReference type="ARBA" id="ARBA00022989"/>
    </source>
</evidence>
<feature type="transmembrane region" description="Helical" evidence="6">
    <location>
        <begin position="324"/>
        <end position="345"/>
    </location>
</feature>
<dbReference type="PATRIC" id="fig|1292034.3.peg.2269"/>
<evidence type="ECO:0000313" key="7">
    <source>
        <dbReference type="EMBL" id="ENZ81857.1"/>
    </source>
</evidence>
<dbReference type="PANTHER" id="PTHR33529">
    <property type="entry name" value="SLR0882 PROTEIN-RELATED"/>
    <property type="match status" value="1"/>
</dbReference>
<keyword evidence="4 6" id="KW-1133">Transmembrane helix</keyword>
<dbReference type="GO" id="GO:0043190">
    <property type="term" value="C:ATP-binding cassette (ABC) transporter complex"/>
    <property type="evidence" value="ECO:0007669"/>
    <property type="project" value="TreeGrafter"/>
</dbReference>
<keyword evidence="2" id="KW-1003">Cell membrane</keyword>
<dbReference type="Proteomes" id="UP000013063">
    <property type="component" value="Unassembled WGS sequence"/>
</dbReference>
<evidence type="ECO:0000256" key="2">
    <source>
        <dbReference type="ARBA" id="ARBA00022475"/>
    </source>
</evidence>
<accession>R0EL61</accession>
<reference evidence="7 8" key="1">
    <citation type="journal article" date="2013" name="Genome Announc.">
        <title>Draft Genome Sequence for Caulobacter sp. Strain OR37, a Bacterium Tolerant to Heavy Metals.</title>
        <authorList>
            <person name="Utturkar S.M."/>
            <person name="Bollmann A."/>
            <person name="Brzoska R.M."/>
            <person name="Klingeman D.M."/>
            <person name="Epstein S.E."/>
            <person name="Palumbo A.V."/>
            <person name="Brown S.D."/>
        </authorList>
    </citation>
    <scope>NUCLEOTIDE SEQUENCE [LARGE SCALE GENOMIC DNA]</scope>
    <source>
        <strain evidence="7 8">OR37</strain>
    </source>
</reference>
<proteinExistence type="predicted"/>
<evidence type="ECO:0000313" key="8">
    <source>
        <dbReference type="Proteomes" id="UP000013063"/>
    </source>
</evidence>
<dbReference type="PANTHER" id="PTHR33529:SF2">
    <property type="entry name" value="LIPOPOLYSACCHARIDE EXPORT SYSTEM PERMEASE PROTEIN LPTG"/>
    <property type="match status" value="1"/>
</dbReference>
<keyword evidence="3 6" id="KW-0812">Transmembrane</keyword>